<sequence>MSDIEKHIATEAISVEKPQIDDADIYIDPQRERKLLWKCDLCLTSLLTLSFLSAYLDRSNIGNAAIAGMLPDLKMDKQQLANAILFFYVTYVPFELPGSLLVKKIRPSRLLPLFMLGWSVSCLCVGFMKTVPQFYVSRLLIGFFEAGMYPALAITLTTFYTPAEQARRFAYLYISVGLSGGLGGLFAYALLKLDGVHGIAGWRWLFIVEGALSIGIAFLLWLGMPDSFENAKFLNEDDKEIMRLRAIKHDRYMRLNEVFDKGEVIKAFRDKKLWLSALIQFLGDILSFGVSTFMPSLVKSFGFESVLTQLLTVPIFFFAVAVFITVSMYSDKIQQRAVIMVPSALVVVIGYSILLGVDMSNRGVLYFACFIIVPGIYCMLGLNYVMMLNNHAGYYKRATAIGFNMTIGNCAGLVIGQIFKNTTHDGRYATGITVSLSVAALCTVLITALYLYLRKQNKTREALTAEERQAWIDEGRIGDAHPDFRYII</sequence>
<feature type="domain" description="Major facilitator superfamily (MFS) profile" evidence="7">
    <location>
        <begin position="43"/>
        <end position="458"/>
    </location>
</feature>
<organism evidence="8 9">
    <name type="scientific">Amniculicola lignicola CBS 123094</name>
    <dbReference type="NCBI Taxonomy" id="1392246"/>
    <lineage>
        <taxon>Eukaryota</taxon>
        <taxon>Fungi</taxon>
        <taxon>Dikarya</taxon>
        <taxon>Ascomycota</taxon>
        <taxon>Pezizomycotina</taxon>
        <taxon>Dothideomycetes</taxon>
        <taxon>Pleosporomycetidae</taxon>
        <taxon>Pleosporales</taxon>
        <taxon>Amniculicolaceae</taxon>
        <taxon>Amniculicola</taxon>
    </lineage>
</organism>
<feature type="transmembrane region" description="Helical" evidence="6">
    <location>
        <begin position="306"/>
        <end position="326"/>
    </location>
</feature>
<keyword evidence="5 6" id="KW-0472">Membrane</keyword>
<feature type="transmembrane region" description="Helical" evidence="6">
    <location>
        <begin position="363"/>
        <end position="386"/>
    </location>
</feature>
<feature type="transmembrane region" description="Helical" evidence="6">
    <location>
        <begin position="202"/>
        <end position="222"/>
    </location>
</feature>
<dbReference type="PANTHER" id="PTHR43791:SF24">
    <property type="entry name" value="NICOTINIC ACID PLASMA MEMBRANE TRANSPORTER"/>
    <property type="match status" value="1"/>
</dbReference>
<reference evidence="8" key="1">
    <citation type="journal article" date="2020" name="Stud. Mycol.">
        <title>101 Dothideomycetes genomes: a test case for predicting lifestyles and emergence of pathogens.</title>
        <authorList>
            <person name="Haridas S."/>
            <person name="Albert R."/>
            <person name="Binder M."/>
            <person name="Bloem J."/>
            <person name="Labutti K."/>
            <person name="Salamov A."/>
            <person name="Andreopoulos B."/>
            <person name="Baker S."/>
            <person name="Barry K."/>
            <person name="Bills G."/>
            <person name="Bluhm B."/>
            <person name="Cannon C."/>
            <person name="Castanera R."/>
            <person name="Culley D."/>
            <person name="Daum C."/>
            <person name="Ezra D."/>
            <person name="Gonzalez J."/>
            <person name="Henrissat B."/>
            <person name="Kuo A."/>
            <person name="Liang C."/>
            <person name="Lipzen A."/>
            <person name="Lutzoni F."/>
            <person name="Magnuson J."/>
            <person name="Mondo S."/>
            <person name="Nolan M."/>
            <person name="Ohm R."/>
            <person name="Pangilinan J."/>
            <person name="Park H.-J."/>
            <person name="Ramirez L."/>
            <person name="Alfaro M."/>
            <person name="Sun H."/>
            <person name="Tritt A."/>
            <person name="Yoshinaga Y."/>
            <person name="Zwiers L.-H."/>
            <person name="Turgeon B."/>
            <person name="Goodwin S."/>
            <person name="Spatafora J."/>
            <person name="Crous P."/>
            <person name="Grigoriev I."/>
        </authorList>
    </citation>
    <scope>NUCLEOTIDE SEQUENCE</scope>
    <source>
        <strain evidence="8">CBS 123094</strain>
    </source>
</reference>
<keyword evidence="3 6" id="KW-0812">Transmembrane</keyword>
<dbReference type="PANTHER" id="PTHR43791">
    <property type="entry name" value="PERMEASE-RELATED"/>
    <property type="match status" value="1"/>
</dbReference>
<dbReference type="FunFam" id="1.20.1250.20:FF:000018">
    <property type="entry name" value="MFS transporter permease"/>
    <property type="match status" value="1"/>
</dbReference>
<dbReference type="EMBL" id="ML977598">
    <property type="protein sequence ID" value="KAF1999158.1"/>
    <property type="molecule type" value="Genomic_DNA"/>
</dbReference>
<evidence type="ECO:0000256" key="5">
    <source>
        <dbReference type="ARBA" id="ARBA00023136"/>
    </source>
</evidence>
<feature type="transmembrane region" description="Helical" evidence="6">
    <location>
        <begin position="273"/>
        <end position="294"/>
    </location>
</feature>
<feature type="transmembrane region" description="Helical" evidence="6">
    <location>
        <begin position="80"/>
        <end position="98"/>
    </location>
</feature>
<gene>
    <name evidence="8" type="ORF">P154DRAFT_621207</name>
</gene>
<protein>
    <submittedName>
        <fullName evidence="8">MFS general substrate transporter</fullName>
    </submittedName>
</protein>
<feature type="transmembrane region" description="Helical" evidence="6">
    <location>
        <begin position="431"/>
        <end position="453"/>
    </location>
</feature>
<feature type="transmembrane region" description="Helical" evidence="6">
    <location>
        <begin position="338"/>
        <end position="357"/>
    </location>
</feature>
<keyword evidence="4 6" id="KW-1133">Transmembrane helix</keyword>
<dbReference type="Gene3D" id="1.20.1250.20">
    <property type="entry name" value="MFS general substrate transporter like domains"/>
    <property type="match status" value="2"/>
</dbReference>
<dbReference type="OrthoDB" id="2962993at2759"/>
<accession>A0A6A5WDG2</accession>
<proteinExistence type="predicted"/>
<name>A0A6A5WDG2_9PLEO</name>
<dbReference type="InterPro" id="IPR011701">
    <property type="entry name" value="MFS"/>
</dbReference>
<keyword evidence="9" id="KW-1185">Reference proteome</keyword>
<evidence type="ECO:0000313" key="8">
    <source>
        <dbReference type="EMBL" id="KAF1999158.1"/>
    </source>
</evidence>
<comment type="subcellular location">
    <subcellularLocation>
        <location evidence="1">Membrane</location>
        <topology evidence="1">Multi-pass membrane protein</topology>
    </subcellularLocation>
</comment>
<dbReference type="GO" id="GO:0022857">
    <property type="term" value="F:transmembrane transporter activity"/>
    <property type="evidence" value="ECO:0007669"/>
    <property type="project" value="InterPro"/>
</dbReference>
<feature type="transmembrane region" description="Helical" evidence="6">
    <location>
        <begin position="171"/>
        <end position="190"/>
    </location>
</feature>
<dbReference type="FunFam" id="1.20.1250.20:FF:000013">
    <property type="entry name" value="MFS general substrate transporter"/>
    <property type="match status" value="1"/>
</dbReference>
<evidence type="ECO:0000259" key="7">
    <source>
        <dbReference type="PROSITE" id="PS50850"/>
    </source>
</evidence>
<feature type="transmembrane region" description="Helical" evidence="6">
    <location>
        <begin position="140"/>
        <end position="159"/>
    </location>
</feature>
<evidence type="ECO:0000256" key="2">
    <source>
        <dbReference type="ARBA" id="ARBA00022448"/>
    </source>
</evidence>
<dbReference type="SUPFAM" id="SSF103473">
    <property type="entry name" value="MFS general substrate transporter"/>
    <property type="match status" value="1"/>
</dbReference>
<dbReference type="Pfam" id="PF07690">
    <property type="entry name" value="MFS_1"/>
    <property type="match status" value="1"/>
</dbReference>
<evidence type="ECO:0000256" key="3">
    <source>
        <dbReference type="ARBA" id="ARBA00022692"/>
    </source>
</evidence>
<feature type="transmembrane region" description="Helical" evidence="6">
    <location>
        <begin position="110"/>
        <end position="128"/>
    </location>
</feature>
<dbReference type="GO" id="GO:0016020">
    <property type="term" value="C:membrane"/>
    <property type="evidence" value="ECO:0007669"/>
    <property type="project" value="UniProtKB-SubCell"/>
</dbReference>
<dbReference type="Proteomes" id="UP000799779">
    <property type="component" value="Unassembled WGS sequence"/>
</dbReference>
<keyword evidence="2" id="KW-0813">Transport</keyword>
<evidence type="ECO:0000313" key="9">
    <source>
        <dbReference type="Proteomes" id="UP000799779"/>
    </source>
</evidence>
<dbReference type="AlphaFoldDB" id="A0A6A5WDG2"/>
<dbReference type="InterPro" id="IPR020846">
    <property type="entry name" value="MFS_dom"/>
</dbReference>
<feature type="transmembrane region" description="Helical" evidence="6">
    <location>
        <begin position="398"/>
        <end position="419"/>
    </location>
</feature>
<dbReference type="PROSITE" id="PS50850">
    <property type="entry name" value="MFS"/>
    <property type="match status" value="1"/>
</dbReference>
<evidence type="ECO:0000256" key="4">
    <source>
        <dbReference type="ARBA" id="ARBA00022989"/>
    </source>
</evidence>
<evidence type="ECO:0000256" key="1">
    <source>
        <dbReference type="ARBA" id="ARBA00004141"/>
    </source>
</evidence>
<evidence type="ECO:0000256" key="6">
    <source>
        <dbReference type="SAM" id="Phobius"/>
    </source>
</evidence>
<dbReference type="InterPro" id="IPR036259">
    <property type="entry name" value="MFS_trans_sf"/>
</dbReference>